<dbReference type="GO" id="GO:0106274">
    <property type="term" value="F:NAD+-protein-arginine ADP-ribosyltransferase activity"/>
    <property type="evidence" value="ECO:0007669"/>
    <property type="project" value="UniProtKB-EC"/>
</dbReference>
<evidence type="ECO:0000313" key="12">
    <source>
        <dbReference type="EMBL" id="CAF1542786.1"/>
    </source>
</evidence>
<keyword evidence="5 10" id="KW-0328">Glycosyltransferase</keyword>
<dbReference type="EMBL" id="CAJNOK010009429">
    <property type="protein sequence ID" value="CAF1089920.1"/>
    <property type="molecule type" value="Genomic_DNA"/>
</dbReference>
<dbReference type="PANTHER" id="PTHR10339">
    <property type="entry name" value="ADP-RIBOSYLTRANSFERASE"/>
    <property type="match status" value="1"/>
</dbReference>
<dbReference type="EMBL" id="CAJOBC010091720">
    <property type="protein sequence ID" value="CAF4403249.1"/>
    <property type="molecule type" value="Genomic_DNA"/>
</dbReference>
<evidence type="ECO:0000256" key="7">
    <source>
        <dbReference type="ARBA" id="ARBA00022695"/>
    </source>
</evidence>
<dbReference type="GO" id="GO:0003950">
    <property type="term" value="F:NAD+ poly-ADP-ribosyltransferase activity"/>
    <property type="evidence" value="ECO:0007669"/>
    <property type="project" value="TreeGrafter"/>
</dbReference>
<evidence type="ECO:0000256" key="3">
    <source>
        <dbReference type="ARBA" id="ARBA00022525"/>
    </source>
</evidence>
<dbReference type="Pfam" id="PF01129">
    <property type="entry name" value="ART"/>
    <property type="match status" value="1"/>
</dbReference>
<keyword evidence="4" id="KW-0800">Toxin</keyword>
<dbReference type="AlphaFoldDB" id="A0A815W1V2"/>
<sequence>MSSCRYTDGQDEPVDKLLIPIKGYQDQPLLPLEDTVRPIAHLFIDIQDYVYTAKQNCKTPTDGLTPDESAAIYLYTMEFDSGLSIYHVLNESLRSEKREILKPWFRYLKLFLTGLHKLSPQPQTVFRGVKGVDLSTKYCTGVKFTWWGVSSCTTTVDVLNEEHFLGQLGTRTLFSIDCLNGKSIKSHSFFGDKEQEIILMPGSYFEVCGQLKLSSDLHMIQLKERKPPIDFVKPPFEKISGN</sequence>
<dbReference type="GO" id="GO:0016779">
    <property type="term" value="F:nucleotidyltransferase activity"/>
    <property type="evidence" value="ECO:0007669"/>
    <property type="project" value="UniProtKB-KW"/>
</dbReference>
<accession>A0A815W1V2</accession>
<keyword evidence="8" id="KW-0843">Virulence</keyword>
<gene>
    <name evidence="12" type="ORF">GPM918_LOCUS38728</name>
    <name evidence="11" type="ORF">OVA965_LOCUS18763</name>
    <name evidence="14" type="ORF">SRO942_LOCUS39570</name>
    <name evidence="13" type="ORF">TMI583_LOCUS18778</name>
</gene>
<dbReference type="Proteomes" id="UP000677228">
    <property type="component" value="Unassembled WGS sequence"/>
</dbReference>
<dbReference type="InterPro" id="IPR000768">
    <property type="entry name" value="ART"/>
</dbReference>
<dbReference type="EC" id="2.4.2.31" evidence="10"/>
<evidence type="ECO:0000256" key="1">
    <source>
        <dbReference type="ARBA" id="ARBA00004613"/>
    </source>
</evidence>
<evidence type="ECO:0000313" key="11">
    <source>
        <dbReference type="EMBL" id="CAF1089920.1"/>
    </source>
</evidence>
<keyword evidence="6 10" id="KW-0808">Transferase</keyword>
<proteinExistence type="inferred from homology"/>
<comment type="caution">
    <text evidence="12">The sequence shown here is derived from an EMBL/GenBank/DDBJ whole genome shotgun (WGS) entry which is preliminary data.</text>
</comment>
<keyword evidence="3" id="KW-0964">Secreted</keyword>
<evidence type="ECO:0000256" key="9">
    <source>
        <dbReference type="ARBA" id="ARBA00047597"/>
    </source>
</evidence>
<dbReference type="InterPro" id="IPR050999">
    <property type="entry name" value="ADP-ribosyltransferase_ARG"/>
</dbReference>
<dbReference type="EMBL" id="CAJNOQ010026073">
    <property type="protein sequence ID" value="CAF1542786.1"/>
    <property type="molecule type" value="Genomic_DNA"/>
</dbReference>
<keyword evidence="15" id="KW-1185">Reference proteome</keyword>
<protein>
    <recommendedName>
        <fullName evidence="10">NAD(P)(+)--arginine ADP-ribosyltransferase</fullName>
        <ecNumber evidence="10">2.4.2.31</ecNumber>
    </recommendedName>
    <alternativeName>
        <fullName evidence="10">Mono(ADP-ribosyl)transferase</fullName>
    </alternativeName>
</protein>
<dbReference type="Gene3D" id="3.90.176.10">
    <property type="entry name" value="Toxin ADP-ribosyltransferase, Chain A, domain 1"/>
    <property type="match status" value="1"/>
</dbReference>
<dbReference type="GO" id="GO:0005576">
    <property type="term" value="C:extracellular region"/>
    <property type="evidence" value="ECO:0007669"/>
    <property type="project" value="UniProtKB-SubCell"/>
</dbReference>
<name>A0A815W1V2_9BILA</name>
<evidence type="ECO:0000256" key="8">
    <source>
        <dbReference type="ARBA" id="ARBA00023026"/>
    </source>
</evidence>
<keyword evidence="7" id="KW-0548">Nucleotidyltransferase</keyword>
<keyword evidence="10" id="KW-0520">NAD</keyword>
<dbReference type="Proteomes" id="UP000682733">
    <property type="component" value="Unassembled WGS sequence"/>
</dbReference>
<dbReference type="EMBL" id="CAJOBA010009449">
    <property type="protein sequence ID" value="CAF3851671.1"/>
    <property type="molecule type" value="Genomic_DNA"/>
</dbReference>
<organism evidence="12 15">
    <name type="scientific">Didymodactylos carnosus</name>
    <dbReference type="NCBI Taxonomy" id="1234261"/>
    <lineage>
        <taxon>Eukaryota</taxon>
        <taxon>Metazoa</taxon>
        <taxon>Spiralia</taxon>
        <taxon>Gnathifera</taxon>
        <taxon>Rotifera</taxon>
        <taxon>Eurotatoria</taxon>
        <taxon>Bdelloidea</taxon>
        <taxon>Philodinida</taxon>
        <taxon>Philodinidae</taxon>
        <taxon>Didymodactylos</taxon>
    </lineage>
</organism>
<evidence type="ECO:0000313" key="14">
    <source>
        <dbReference type="EMBL" id="CAF4403249.1"/>
    </source>
</evidence>
<comment type="catalytic activity">
    <reaction evidence="9 10">
        <text>L-arginyl-[protein] + NAD(+) = N(omega)-(ADP-D-ribosyl)-L-arginyl-[protein] + nicotinamide + H(+)</text>
        <dbReference type="Rhea" id="RHEA:19149"/>
        <dbReference type="Rhea" id="RHEA-COMP:10532"/>
        <dbReference type="Rhea" id="RHEA-COMP:15087"/>
        <dbReference type="ChEBI" id="CHEBI:15378"/>
        <dbReference type="ChEBI" id="CHEBI:17154"/>
        <dbReference type="ChEBI" id="CHEBI:29965"/>
        <dbReference type="ChEBI" id="CHEBI:57540"/>
        <dbReference type="ChEBI" id="CHEBI:142554"/>
        <dbReference type="EC" id="2.4.2.31"/>
    </reaction>
</comment>
<evidence type="ECO:0000256" key="4">
    <source>
        <dbReference type="ARBA" id="ARBA00022656"/>
    </source>
</evidence>
<evidence type="ECO:0000313" key="15">
    <source>
        <dbReference type="Proteomes" id="UP000663829"/>
    </source>
</evidence>
<keyword evidence="10" id="KW-0521">NADP</keyword>
<dbReference type="SUPFAM" id="SSF56399">
    <property type="entry name" value="ADP-ribosylation"/>
    <property type="match status" value="1"/>
</dbReference>
<evidence type="ECO:0000256" key="5">
    <source>
        <dbReference type="ARBA" id="ARBA00022676"/>
    </source>
</evidence>
<reference evidence="12" key="1">
    <citation type="submission" date="2021-02" db="EMBL/GenBank/DDBJ databases">
        <authorList>
            <person name="Nowell W R."/>
        </authorList>
    </citation>
    <scope>NUCLEOTIDE SEQUENCE</scope>
</reference>
<dbReference type="Proteomes" id="UP000663829">
    <property type="component" value="Unassembled WGS sequence"/>
</dbReference>
<dbReference type="GO" id="GO:0090729">
    <property type="term" value="F:toxin activity"/>
    <property type="evidence" value="ECO:0007669"/>
    <property type="project" value="UniProtKB-KW"/>
</dbReference>
<evidence type="ECO:0000256" key="2">
    <source>
        <dbReference type="ARBA" id="ARBA00009558"/>
    </source>
</evidence>
<dbReference type="Proteomes" id="UP000681722">
    <property type="component" value="Unassembled WGS sequence"/>
</dbReference>
<evidence type="ECO:0000256" key="10">
    <source>
        <dbReference type="RuleBase" id="RU361228"/>
    </source>
</evidence>
<evidence type="ECO:0000313" key="13">
    <source>
        <dbReference type="EMBL" id="CAF3851671.1"/>
    </source>
</evidence>
<dbReference type="PANTHER" id="PTHR10339:SF25">
    <property type="entry name" value="SECRETED EXOENZYME S"/>
    <property type="match status" value="1"/>
</dbReference>
<dbReference type="OrthoDB" id="10060530at2759"/>
<comment type="subcellular location">
    <subcellularLocation>
        <location evidence="1">Secreted</location>
    </subcellularLocation>
</comment>
<comment type="similarity">
    <text evidence="2 10">Belongs to the Arg-specific ADP-ribosyltransferase family.</text>
</comment>
<evidence type="ECO:0000256" key="6">
    <source>
        <dbReference type="ARBA" id="ARBA00022679"/>
    </source>
</evidence>